<evidence type="ECO:0000256" key="1">
    <source>
        <dbReference type="SAM" id="MobiDB-lite"/>
    </source>
</evidence>
<gene>
    <name evidence="4" type="ORF">EDL96_12690</name>
</gene>
<feature type="compositionally biased region" description="Low complexity" evidence="1">
    <location>
        <begin position="93"/>
        <end position="120"/>
    </location>
</feature>
<dbReference type="Gene3D" id="3.30.70.2390">
    <property type="match status" value="1"/>
</dbReference>
<evidence type="ECO:0000313" key="5">
    <source>
        <dbReference type="Proteomes" id="UP000270616"/>
    </source>
</evidence>
<keyword evidence="2" id="KW-0812">Transmembrane</keyword>
<dbReference type="Proteomes" id="UP000270616">
    <property type="component" value="Unassembled WGS sequence"/>
</dbReference>
<reference evidence="4 5" key="1">
    <citation type="submission" date="2018-10" db="EMBL/GenBank/DDBJ databases">
        <title>Kocuria sp. M5W7-7, whole genome shotgun sequence.</title>
        <authorList>
            <person name="Tuo L."/>
        </authorList>
    </citation>
    <scope>NUCLEOTIDE SEQUENCE [LARGE SCALE GENOMIC DNA]</scope>
    <source>
        <strain evidence="4 5">M5W7-7</strain>
    </source>
</reference>
<organism evidence="4 5">
    <name type="scientific">Kocuria soli</name>
    <dbReference type="NCBI Taxonomy" id="2485125"/>
    <lineage>
        <taxon>Bacteria</taxon>
        <taxon>Bacillati</taxon>
        <taxon>Actinomycetota</taxon>
        <taxon>Actinomycetes</taxon>
        <taxon>Micrococcales</taxon>
        <taxon>Micrococcaceae</taxon>
        <taxon>Kocuria</taxon>
    </lineage>
</organism>
<protein>
    <submittedName>
        <fullName evidence="4">LytR family transcriptional regulator</fullName>
    </submittedName>
</protein>
<feature type="compositionally biased region" description="Polar residues" evidence="1">
    <location>
        <begin position="1"/>
        <end position="11"/>
    </location>
</feature>
<keyword evidence="2" id="KW-1133">Transmembrane helix</keyword>
<name>A0A3N3ZM42_9MICC</name>
<accession>A0A3N3ZM42</accession>
<feature type="domain" description="LytR/CpsA/Psr regulator C-terminal" evidence="3">
    <location>
        <begin position="134"/>
        <end position="216"/>
    </location>
</feature>
<evidence type="ECO:0000259" key="3">
    <source>
        <dbReference type="Pfam" id="PF13399"/>
    </source>
</evidence>
<feature type="region of interest" description="Disordered" evidence="1">
    <location>
        <begin position="1"/>
        <end position="46"/>
    </location>
</feature>
<sequence>MVPMTPSSQSPANPPARDPEVSAGCTSSSASASSWPRDAFDDVPEEGARVGAHRALDAPAPRVTRQIAGLLLAGAVALAVGAAAYLLGGNSEAAPGAASGASASPSQSQSQSQEATESATPTQEAEPTVEPDASVQVGVYNAAEVDGAAGTTAQDLSSAGWTVSATDDWGVGVEQSVVYYADDEEQAQAVADHLGIEQVASDEAVGYPIVVVIGSDLAEDGA</sequence>
<evidence type="ECO:0000256" key="2">
    <source>
        <dbReference type="SAM" id="Phobius"/>
    </source>
</evidence>
<keyword evidence="2" id="KW-0472">Membrane</keyword>
<comment type="caution">
    <text evidence="4">The sequence shown here is derived from an EMBL/GenBank/DDBJ whole genome shotgun (WGS) entry which is preliminary data.</text>
</comment>
<dbReference type="Pfam" id="PF13399">
    <property type="entry name" value="LytR_C"/>
    <property type="match status" value="1"/>
</dbReference>
<dbReference type="InterPro" id="IPR027381">
    <property type="entry name" value="LytR/CpsA/Psr_C"/>
</dbReference>
<feature type="region of interest" description="Disordered" evidence="1">
    <location>
        <begin position="93"/>
        <end position="131"/>
    </location>
</feature>
<evidence type="ECO:0000313" key="4">
    <source>
        <dbReference type="EMBL" id="ROZ61693.1"/>
    </source>
</evidence>
<keyword evidence="5" id="KW-1185">Reference proteome</keyword>
<dbReference type="EMBL" id="RKMF01000019">
    <property type="protein sequence ID" value="ROZ61693.1"/>
    <property type="molecule type" value="Genomic_DNA"/>
</dbReference>
<dbReference type="AlphaFoldDB" id="A0A3N3ZM42"/>
<feature type="transmembrane region" description="Helical" evidence="2">
    <location>
        <begin position="67"/>
        <end position="87"/>
    </location>
</feature>
<proteinExistence type="predicted"/>